<keyword evidence="3" id="KW-1185">Reference proteome</keyword>
<accession>A0ABX0ZIX0</accession>
<feature type="domain" description="Integrase catalytic" evidence="1">
    <location>
        <begin position="262"/>
        <end position="479"/>
    </location>
</feature>
<dbReference type="RefSeq" id="WP_167981831.1">
    <property type="nucleotide sequence ID" value="NZ_JAATEJ010000003.1"/>
</dbReference>
<reference evidence="2 3" key="1">
    <citation type="submission" date="2020-03" db="EMBL/GenBank/DDBJ databases">
        <title>WGS of actinomycetes isolated from Thailand.</title>
        <authorList>
            <person name="Thawai C."/>
        </authorList>
    </citation>
    <scope>NUCLEOTIDE SEQUENCE [LARGE SCALE GENOMIC DNA]</scope>
    <source>
        <strain evidence="2 3">PRB2-1</strain>
    </source>
</reference>
<dbReference type="InterPro" id="IPR012337">
    <property type="entry name" value="RNaseH-like_sf"/>
</dbReference>
<sequence length="718" mass="80934">MSGAGTKLGVGTHFRLDGETVKVVDFAILATGMEVILRDGRDRLARISVSELLTSDRAELIHDRSGPSSVDDEDLAAVVLNRLAEHERKEVLERAEHVREMVTGYRSGSEDLARADEPRPQYAPALPLLARYAAKAAELGVTERTVRRWARAFRELGEAGLVPKPVQADGGLGGADQRWVEAAVEVLKEYEEKSRPSVKVVLEEVEARVKTKFKLVKVPVPSQASGYRWMKELERRYPTFRLSTQRNRDIAARPRGVYGKLRPTRPGEYVLMDTTRLDVFALDPVTLRWMQAELTVAMDWYTRCIIGLRVTPVSTKAIDAAAVLYQAYRPQPVPESWPRDAAWPEHGIPRGVLVEAEAVHGPVTGVWGPKIAPETLIVDHGKIYLSAHLTSVCHRMGISVQPARLRTGRDKGPVERFFRTLREDLLQRLPGYKGPNIHSRGLNPEKDAFFFHHELEAIIREWVAVDYHRTPHEGLLDPHLPKVEVSPARMFEHGLARAGYIEVPRDPNLAFEFLDVTMRTVQPYGVEINGRRYNGPCLDGLRDMAGSDLGLDKRRLEFFADPDDATRIHFRDHERIWHTLEWEHSPSLDMPLSDEALQFARRLAAKEYTYPDDRLAIAMLLKRWNLGLGTSLVERRMALRLSREQAALDLPEPRADAVSSLPSVARVLSLPEQPLPLVIETGQVQELEAGDDDADGLEELEEELDFYATALKDVDDDE</sequence>
<dbReference type="SUPFAM" id="SSF53098">
    <property type="entry name" value="Ribonuclease H-like"/>
    <property type="match status" value="1"/>
</dbReference>
<evidence type="ECO:0000313" key="3">
    <source>
        <dbReference type="Proteomes" id="UP000734511"/>
    </source>
</evidence>
<dbReference type="InterPro" id="IPR036397">
    <property type="entry name" value="RNaseH_sf"/>
</dbReference>
<dbReference type="InterPro" id="IPR055247">
    <property type="entry name" value="InsJ-like_HTH"/>
</dbReference>
<dbReference type="EMBL" id="JAATEJ010000003">
    <property type="protein sequence ID" value="NJP42975.1"/>
    <property type="molecule type" value="Genomic_DNA"/>
</dbReference>
<dbReference type="Gene3D" id="3.30.420.10">
    <property type="entry name" value="Ribonuclease H-like superfamily/Ribonuclease H"/>
    <property type="match status" value="1"/>
</dbReference>
<gene>
    <name evidence="2" type="ORF">HCN08_06065</name>
</gene>
<dbReference type="InterPro" id="IPR001584">
    <property type="entry name" value="Integrase_cat-core"/>
</dbReference>
<protein>
    <submittedName>
        <fullName evidence="2">DDE-type integrase/transposase/recombinase</fullName>
    </submittedName>
</protein>
<dbReference type="Pfam" id="PF13518">
    <property type="entry name" value="HTH_28"/>
    <property type="match status" value="1"/>
</dbReference>
<organism evidence="2 3">
    <name type="scientific">Actinacidiphila epipremni</name>
    <dbReference type="NCBI Taxonomy" id="2053013"/>
    <lineage>
        <taxon>Bacteria</taxon>
        <taxon>Bacillati</taxon>
        <taxon>Actinomycetota</taxon>
        <taxon>Actinomycetes</taxon>
        <taxon>Kitasatosporales</taxon>
        <taxon>Streptomycetaceae</taxon>
        <taxon>Actinacidiphila</taxon>
    </lineage>
</organism>
<dbReference type="Proteomes" id="UP000734511">
    <property type="component" value="Unassembled WGS sequence"/>
</dbReference>
<name>A0ABX0ZIX0_9ACTN</name>
<proteinExistence type="predicted"/>
<evidence type="ECO:0000313" key="2">
    <source>
        <dbReference type="EMBL" id="NJP42975.1"/>
    </source>
</evidence>
<comment type="caution">
    <text evidence="2">The sequence shown here is derived from an EMBL/GenBank/DDBJ whole genome shotgun (WGS) entry which is preliminary data.</text>
</comment>
<dbReference type="PROSITE" id="PS50994">
    <property type="entry name" value="INTEGRASE"/>
    <property type="match status" value="1"/>
</dbReference>
<evidence type="ECO:0000259" key="1">
    <source>
        <dbReference type="PROSITE" id="PS50994"/>
    </source>
</evidence>